<dbReference type="EMBL" id="CAJVRM010000253">
    <property type="protein sequence ID" value="CAG8978366.1"/>
    <property type="molecule type" value="Genomic_DNA"/>
</dbReference>
<name>A0A9N9LVN0_9HELO</name>
<evidence type="ECO:0000313" key="2">
    <source>
        <dbReference type="EMBL" id="CAG8978366.1"/>
    </source>
</evidence>
<dbReference type="Proteomes" id="UP000701801">
    <property type="component" value="Unassembled WGS sequence"/>
</dbReference>
<feature type="region of interest" description="Disordered" evidence="1">
    <location>
        <begin position="101"/>
        <end position="177"/>
    </location>
</feature>
<proteinExistence type="predicted"/>
<evidence type="ECO:0000256" key="1">
    <source>
        <dbReference type="SAM" id="MobiDB-lite"/>
    </source>
</evidence>
<evidence type="ECO:0000313" key="3">
    <source>
        <dbReference type="Proteomes" id="UP000701801"/>
    </source>
</evidence>
<protein>
    <submittedName>
        <fullName evidence="2">Uncharacterized protein</fullName>
    </submittedName>
</protein>
<dbReference type="AlphaFoldDB" id="A0A9N9LVN0"/>
<accession>A0A9N9LVN0</accession>
<sequence>MEAFNKRFDSNVDLFQKLSKVRVRTTVRELNEQFPGGPHEGMTLKELNGIEESLRRIEKNMAILGKFAKDDLEKDHPGLALRVRNALFKLAAIKSWIKEYSSTDPETPDQNKRTVRRHPLSFENIPSRSWKDSSGPRSATGPPQFRLAQMTTEDTIPNPVDRTGRGTSGESQPWAPQGYYGAASSFVSQVPYRATRVPDDPAAAEDTPTAKPAGLHRLLRRASNASNSAALNAMARSLGLRSEGDVSAEMILNS</sequence>
<organism evidence="2 3">
    <name type="scientific">Hymenoscyphus albidus</name>
    <dbReference type="NCBI Taxonomy" id="595503"/>
    <lineage>
        <taxon>Eukaryota</taxon>
        <taxon>Fungi</taxon>
        <taxon>Dikarya</taxon>
        <taxon>Ascomycota</taxon>
        <taxon>Pezizomycotina</taxon>
        <taxon>Leotiomycetes</taxon>
        <taxon>Helotiales</taxon>
        <taxon>Helotiaceae</taxon>
        <taxon>Hymenoscyphus</taxon>
    </lineage>
</organism>
<reference evidence="2" key="1">
    <citation type="submission" date="2021-07" db="EMBL/GenBank/DDBJ databases">
        <authorList>
            <person name="Durling M."/>
        </authorList>
    </citation>
    <scope>NUCLEOTIDE SEQUENCE</scope>
</reference>
<keyword evidence="3" id="KW-1185">Reference proteome</keyword>
<comment type="caution">
    <text evidence="2">The sequence shown here is derived from an EMBL/GenBank/DDBJ whole genome shotgun (WGS) entry which is preliminary data.</text>
</comment>
<dbReference type="OrthoDB" id="10353552at2759"/>
<gene>
    <name evidence="2" type="ORF">HYALB_00013046</name>
</gene>